<accession>A0A9D4BPK5</accession>
<reference evidence="1" key="1">
    <citation type="journal article" date="2019" name="bioRxiv">
        <title>The Genome of the Zebra Mussel, Dreissena polymorpha: A Resource for Invasive Species Research.</title>
        <authorList>
            <person name="McCartney M.A."/>
            <person name="Auch B."/>
            <person name="Kono T."/>
            <person name="Mallez S."/>
            <person name="Zhang Y."/>
            <person name="Obille A."/>
            <person name="Becker A."/>
            <person name="Abrahante J.E."/>
            <person name="Garbe J."/>
            <person name="Badalamenti J.P."/>
            <person name="Herman A."/>
            <person name="Mangelson H."/>
            <person name="Liachko I."/>
            <person name="Sullivan S."/>
            <person name="Sone E.D."/>
            <person name="Koren S."/>
            <person name="Silverstein K.A.T."/>
            <person name="Beckman K.B."/>
            <person name="Gohl D.M."/>
        </authorList>
    </citation>
    <scope>NUCLEOTIDE SEQUENCE</scope>
    <source>
        <strain evidence="1">Duluth1</strain>
        <tissue evidence="1">Whole animal</tissue>
    </source>
</reference>
<sequence length="56" mass="6348">MPNTGTLPYAVQVACRGKYVVRQQARECDKECDKEVAGTRVKRGNDFTFYTVHVPN</sequence>
<name>A0A9D4BPK5_DREPO</name>
<dbReference type="EMBL" id="JAIWYP010000015">
    <property type="protein sequence ID" value="KAH3702663.1"/>
    <property type="molecule type" value="Genomic_DNA"/>
</dbReference>
<organism evidence="1 2">
    <name type="scientific">Dreissena polymorpha</name>
    <name type="common">Zebra mussel</name>
    <name type="synonym">Mytilus polymorpha</name>
    <dbReference type="NCBI Taxonomy" id="45954"/>
    <lineage>
        <taxon>Eukaryota</taxon>
        <taxon>Metazoa</taxon>
        <taxon>Spiralia</taxon>
        <taxon>Lophotrochozoa</taxon>
        <taxon>Mollusca</taxon>
        <taxon>Bivalvia</taxon>
        <taxon>Autobranchia</taxon>
        <taxon>Heteroconchia</taxon>
        <taxon>Euheterodonta</taxon>
        <taxon>Imparidentia</taxon>
        <taxon>Neoheterodontei</taxon>
        <taxon>Myida</taxon>
        <taxon>Dreissenoidea</taxon>
        <taxon>Dreissenidae</taxon>
        <taxon>Dreissena</taxon>
    </lineage>
</organism>
<comment type="caution">
    <text evidence="1">The sequence shown here is derived from an EMBL/GenBank/DDBJ whole genome shotgun (WGS) entry which is preliminary data.</text>
</comment>
<protein>
    <submittedName>
        <fullName evidence="1">Uncharacterized protein</fullName>
    </submittedName>
</protein>
<evidence type="ECO:0000313" key="2">
    <source>
        <dbReference type="Proteomes" id="UP000828390"/>
    </source>
</evidence>
<proteinExistence type="predicted"/>
<evidence type="ECO:0000313" key="1">
    <source>
        <dbReference type="EMBL" id="KAH3702663.1"/>
    </source>
</evidence>
<gene>
    <name evidence="1" type="ORF">DPMN_077689</name>
</gene>
<keyword evidence="2" id="KW-1185">Reference proteome</keyword>
<reference evidence="1" key="2">
    <citation type="submission" date="2020-11" db="EMBL/GenBank/DDBJ databases">
        <authorList>
            <person name="McCartney M.A."/>
            <person name="Auch B."/>
            <person name="Kono T."/>
            <person name="Mallez S."/>
            <person name="Becker A."/>
            <person name="Gohl D.M."/>
            <person name="Silverstein K.A.T."/>
            <person name="Koren S."/>
            <person name="Bechman K.B."/>
            <person name="Herman A."/>
            <person name="Abrahante J.E."/>
            <person name="Garbe J."/>
        </authorList>
    </citation>
    <scope>NUCLEOTIDE SEQUENCE</scope>
    <source>
        <strain evidence="1">Duluth1</strain>
        <tissue evidence="1">Whole animal</tissue>
    </source>
</reference>
<dbReference type="Proteomes" id="UP000828390">
    <property type="component" value="Unassembled WGS sequence"/>
</dbReference>
<dbReference type="AlphaFoldDB" id="A0A9D4BPK5"/>